<keyword evidence="2" id="KW-1133">Transmembrane helix</keyword>
<name>B5RBH0_SALG2</name>
<sequence>MSNEKTSEESFFNNIKSSLIERFTTPLYVYVISAFCIDNWDKILFIMFGKGNIEYRTSIVQMQGINFWQPIVYGIIITIIMPFLSRAIEFFHLKSDDIICTLSSKRDSRRVKSMNSIRVIERQHEIDMIEGEAKHKAELERIKSESQYNTSELKEKLERLDIIVKNQEARNNELLEERKKLDDDLNNIFIFVDDLRETVLRVNNAYNRSMKEDDVVRKNMILSPIYEIIKESKFKDIEKYLEKVGVLENSLKRLRDSERKTFSMDELENNDYNAINAD</sequence>
<evidence type="ECO:0000313" key="3">
    <source>
        <dbReference type="EMBL" id="CAR37849.1"/>
    </source>
</evidence>
<dbReference type="RefSeq" id="WP_000064122.1">
    <property type="nucleotide sequence ID" value="NC_011274.1"/>
</dbReference>
<proteinExistence type="predicted"/>
<dbReference type="KEGG" id="seg:SG1999"/>
<protein>
    <submittedName>
        <fullName evidence="3">Putatve membrane protein</fullName>
    </submittedName>
</protein>
<dbReference type="HOGENOM" id="CLU_1000738_0_0_6"/>
<evidence type="ECO:0000256" key="1">
    <source>
        <dbReference type="SAM" id="Coils"/>
    </source>
</evidence>
<keyword evidence="2" id="KW-0472">Membrane</keyword>
<gene>
    <name evidence="3" type="ordered locus">SG1999</name>
</gene>
<keyword evidence="1" id="KW-0175">Coiled coil</keyword>
<evidence type="ECO:0000256" key="2">
    <source>
        <dbReference type="SAM" id="Phobius"/>
    </source>
</evidence>
<dbReference type="EMBL" id="AM933173">
    <property type="protein sequence ID" value="CAR37849.1"/>
    <property type="molecule type" value="Genomic_DNA"/>
</dbReference>
<feature type="transmembrane region" description="Helical" evidence="2">
    <location>
        <begin position="67"/>
        <end position="84"/>
    </location>
</feature>
<dbReference type="Proteomes" id="UP000008321">
    <property type="component" value="Chromosome"/>
</dbReference>
<keyword evidence="2" id="KW-0812">Transmembrane</keyword>
<feature type="coiled-coil region" evidence="1">
    <location>
        <begin position="150"/>
        <end position="184"/>
    </location>
</feature>
<reference evidence="3 4" key="1">
    <citation type="journal article" date="2008" name="Genome Res.">
        <title>Comparative genome analysis of Salmonella enteritidis PT4 and Salmonella gallinarum 287/91 provides insights into evolutionary and host adaptation pathways.</title>
        <authorList>
            <person name="Thomson N.R."/>
            <person name="Clayton D.J."/>
            <person name="Windhorst D."/>
            <person name="Vernikos G."/>
            <person name="Davidson S."/>
            <person name="Churcher C."/>
            <person name="Quail M.A."/>
            <person name="Stevens M."/>
            <person name="Jones M.A."/>
            <person name="Watson M."/>
            <person name="Barron A."/>
            <person name="Layton A."/>
            <person name="Pickard D."/>
            <person name="Kingsley R.A."/>
            <person name="Bignell A."/>
            <person name="Clark L."/>
            <person name="Harris B."/>
            <person name="Ormond D."/>
            <person name="Abdellah Z."/>
            <person name="Brooks K."/>
            <person name="Cherevach I."/>
            <person name="Chillingworth T."/>
            <person name="Woodward J."/>
            <person name="Norberczak H."/>
            <person name="Lord A."/>
            <person name="Arrowsmith C."/>
            <person name="Jagels K."/>
            <person name="Moule S."/>
            <person name="Mungall K."/>
            <person name="Sanders M."/>
            <person name="Whitehead S."/>
            <person name="Chabalgoity J.A."/>
            <person name="Maskell D."/>
            <person name="Humphrey T."/>
            <person name="Roberts M."/>
            <person name="Barrow P.A."/>
            <person name="Dougan G."/>
            <person name="Parkhill J."/>
        </authorList>
    </citation>
    <scope>NUCLEOTIDE SEQUENCE [LARGE SCALE GENOMIC DNA]</scope>
    <source>
        <strain evidence="4">287/91 / NCTC 13346</strain>
    </source>
</reference>
<accession>B5RBH0</accession>
<evidence type="ECO:0000313" key="4">
    <source>
        <dbReference type="Proteomes" id="UP000008321"/>
    </source>
</evidence>
<dbReference type="AlphaFoldDB" id="B5RBH0"/>
<organism evidence="3 4">
    <name type="scientific">Salmonella gallinarum (strain 287/91 / NCTC 13346)</name>
    <dbReference type="NCBI Taxonomy" id="550538"/>
    <lineage>
        <taxon>Bacteria</taxon>
        <taxon>Pseudomonadati</taxon>
        <taxon>Pseudomonadota</taxon>
        <taxon>Gammaproteobacteria</taxon>
        <taxon>Enterobacterales</taxon>
        <taxon>Enterobacteriaceae</taxon>
        <taxon>Salmonella</taxon>
    </lineage>
</organism>